<comment type="caution">
    <text evidence="3">The sequence shown here is derived from an EMBL/GenBank/DDBJ whole genome shotgun (WGS) entry which is preliminary data.</text>
</comment>
<dbReference type="InterPro" id="IPR032567">
    <property type="entry name" value="RTL1-rel"/>
</dbReference>
<dbReference type="PANTHER" id="PTHR15503:SF22">
    <property type="entry name" value="TRANSPOSON TY3-I GAG POLYPROTEIN"/>
    <property type="match status" value="1"/>
</dbReference>
<protein>
    <submittedName>
        <fullName evidence="3">Retrotransposon-derived protein PEG10</fullName>
    </submittedName>
</protein>
<dbReference type="Gene3D" id="2.40.70.10">
    <property type="entry name" value="Acid Proteases"/>
    <property type="match status" value="1"/>
</dbReference>
<dbReference type="PANTHER" id="PTHR15503">
    <property type="entry name" value="LDOC1 RELATED"/>
    <property type="match status" value="1"/>
</dbReference>
<feature type="compositionally biased region" description="Basic and acidic residues" evidence="1">
    <location>
        <begin position="402"/>
        <end position="411"/>
    </location>
</feature>
<dbReference type="Pfam" id="PF08284">
    <property type="entry name" value="RVP_2"/>
    <property type="match status" value="1"/>
</dbReference>
<evidence type="ECO:0000313" key="4">
    <source>
        <dbReference type="Proteomes" id="UP000188320"/>
    </source>
</evidence>
<evidence type="ECO:0000256" key="1">
    <source>
        <dbReference type="SAM" id="MobiDB-lite"/>
    </source>
</evidence>
<accession>A0A1R1PVC1</accession>
<dbReference type="Proteomes" id="UP000188320">
    <property type="component" value="Unassembled WGS sequence"/>
</dbReference>
<keyword evidence="4" id="KW-1185">Reference proteome</keyword>
<feature type="compositionally biased region" description="Polar residues" evidence="1">
    <location>
        <begin position="427"/>
        <end position="448"/>
    </location>
</feature>
<feature type="non-terminal residue" evidence="3">
    <location>
        <position position="448"/>
    </location>
</feature>
<organism evidence="3 4">
    <name type="scientific">Zancudomyces culisetae</name>
    <name type="common">Gut fungus</name>
    <name type="synonym">Smittium culisetae</name>
    <dbReference type="NCBI Taxonomy" id="1213189"/>
    <lineage>
        <taxon>Eukaryota</taxon>
        <taxon>Fungi</taxon>
        <taxon>Fungi incertae sedis</taxon>
        <taxon>Zoopagomycota</taxon>
        <taxon>Kickxellomycotina</taxon>
        <taxon>Harpellomycetes</taxon>
        <taxon>Harpellales</taxon>
        <taxon>Legeriomycetaceae</taxon>
        <taxon>Zancudomyces</taxon>
    </lineage>
</organism>
<proteinExistence type="predicted"/>
<dbReference type="Pfam" id="PF03732">
    <property type="entry name" value="Retrotrans_gag"/>
    <property type="match status" value="1"/>
</dbReference>
<dbReference type="InterPro" id="IPR021109">
    <property type="entry name" value="Peptidase_aspartic_dom_sf"/>
</dbReference>
<gene>
    <name evidence="3" type="ORF">AX774_g1645</name>
</gene>
<evidence type="ECO:0000313" key="3">
    <source>
        <dbReference type="EMBL" id="OMH84822.1"/>
    </source>
</evidence>
<dbReference type="SUPFAM" id="SSF50630">
    <property type="entry name" value="Acid proteases"/>
    <property type="match status" value="1"/>
</dbReference>
<dbReference type="EMBL" id="LSSK01000143">
    <property type="protein sequence ID" value="OMH84822.1"/>
    <property type="molecule type" value="Genomic_DNA"/>
</dbReference>
<dbReference type="CDD" id="cd00303">
    <property type="entry name" value="retropepsin_like"/>
    <property type="match status" value="1"/>
</dbReference>
<name>A0A1R1PVC1_ZANCU</name>
<dbReference type="InterPro" id="IPR005162">
    <property type="entry name" value="Retrotrans_gag_dom"/>
</dbReference>
<evidence type="ECO:0000259" key="2">
    <source>
        <dbReference type="Pfam" id="PF03732"/>
    </source>
</evidence>
<feature type="region of interest" description="Disordered" evidence="1">
    <location>
        <begin position="402"/>
        <end position="448"/>
    </location>
</feature>
<sequence>MNINLPANKRGRPAKLSPKSKRICTRLILSGECRSATSIQKKLDMDNIVIAKLFKKNFSDPSQEIRARGELRRCKQGPRSLANYDAEFRTSARISGFDQAALIDQFLRGLNDNVMNFLMMNDMPTKLEDTIALAVKVDNRLSNRRMLRSAPGYYNSSFQRPITKAEPVQSTMHDDLPPGEPMEIDALVPNSDHISLKKKRTDAELLGYACIWKSRTYSYSLSKQNSVGKSPHSVIPGKLLLGSRYLFSVNNLTDSLRKFTFPIKLSYNNITVPIIALIDSGATGNFIQEKLAKRLNLPRKPISQHIELETIDGNKITGSPITETCIGFTLTLSNNHCEEISLLPINSIDIAIVLGLPWLRKHNPQIHWINHSLSFNSNYCVHNCISNPKRIDTVFRAPIHEHSDIEADRPSSPDISSDDEFYDAPSEPTNKTQTESNHPVPFTINTDN</sequence>
<dbReference type="AlphaFoldDB" id="A0A1R1PVC1"/>
<dbReference type="OrthoDB" id="128646at2759"/>
<feature type="domain" description="Retrotransposon gag" evidence="2">
    <location>
        <begin position="52"/>
        <end position="112"/>
    </location>
</feature>
<reference evidence="4" key="1">
    <citation type="submission" date="2017-01" db="EMBL/GenBank/DDBJ databases">
        <authorList>
            <person name="Wang Y."/>
            <person name="White M."/>
            <person name="Kvist S."/>
            <person name="Moncalvo J.-M."/>
        </authorList>
    </citation>
    <scope>NUCLEOTIDE SEQUENCE [LARGE SCALE GENOMIC DNA]</scope>
    <source>
        <strain evidence="4">COL-18-3</strain>
    </source>
</reference>